<dbReference type="InterPro" id="IPR002938">
    <property type="entry name" value="FAD-bd"/>
</dbReference>
<keyword evidence="1" id="KW-0285">Flavoprotein</keyword>
<dbReference type="SUPFAM" id="SSF51905">
    <property type="entry name" value="FAD/NAD(P)-binding domain"/>
    <property type="match status" value="1"/>
</dbReference>
<evidence type="ECO:0000313" key="4">
    <source>
        <dbReference type="EMBL" id="KAL3776064.1"/>
    </source>
</evidence>
<feature type="domain" description="FAD-binding" evidence="3">
    <location>
        <begin position="30"/>
        <end position="417"/>
    </location>
</feature>
<dbReference type="Gene3D" id="3.40.30.120">
    <property type="match status" value="1"/>
</dbReference>
<protein>
    <recommendedName>
        <fullName evidence="3">FAD-binding domain-containing protein</fullName>
    </recommendedName>
</protein>
<dbReference type="Gene3D" id="3.50.50.60">
    <property type="entry name" value="FAD/NAD(P)-binding domain"/>
    <property type="match status" value="1"/>
</dbReference>
<sequence>MNFYHQPTRRLLLSNQTRRFLSNNTEIHPAIILGGGPTGLFLSSLLTSYSIPHLLFDKRPQSELLKHPQAHFINLRSMEILRHELPNVHDKIVQCMPPVSEWEAFHFGGSVIGGRRLGRVIHPVRDMLQIGQSGDAILVSDEVDSSAAANDNDAVERLLNRASPCRPAHLAQNKFVSLLLEEAQDCNDGGSHLHYNEEIVHITEDTTAQQPTIAIQTSSNQQYQTQYLLACDGAHSFARRYCRISMRGDAALQHMMNIHFRTNSALSELLMRRKGDQAMLHFVYNPSLVGAFVCHDGREGEWVLQVPYFPPYQVPDVDFTVDRVRDMIWFGFLGRIVSNEYKYKFDILSTRSWTMSSQVAEQYMNQSQNVLLLGDAAHTFPPAGGFGMNTGLQDAHNLAWRLALSLQRQKTVHSDQYMSAAPSTRSILKKYELDRKPVATQNAALSVRNYQRTLRIAKACYLDAQHPQLLMGMLKSPPLSFLSIEARQDMFRQLVKVAMMPLGSLLGDQNSIHANHVESNVKKILESGGSLPLVFPRFELGFSYNLDNDTKLDSADDSSGYYPAIRVGHRLPHVELEVLDTNDGNRGDAVEASHQCAPYNFATESQCISLVDISSQLRQLHSVSAPMFTLIVLGTDLINSPGVHKAAGDAIEKFEIPLSLVYILRDKSDWNGLMHKARDSSRFQSDYFVDVDQGLHQMSTNDLESSLNEFNGQEATIKNLNAMILVRPDGHIANASRMDTVGLEKSVLTFVEQGLRNSLGSELL</sequence>
<reference evidence="4 5" key="1">
    <citation type="submission" date="2024-10" db="EMBL/GenBank/DDBJ databases">
        <title>Updated reference genomes for cyclostephanoid diatoms.</title>
        <authorList>
            <person name="Roberts W.R."/>
            <person name="Alverson A.J."/>
        </authorList>
    </citation>
    <scope>NUCLEOTIDE SEQUENCE [LARGE SCALE GENOMIC DNA]</scope>
    <source>
        <strain evidence="4 5">AJA010-31</strain>
    </source>
</reference>
<proteinExistence type="predicted"/>
<dbReference type="Pfam" id="PF01494">
    <property type="entry name" value="FAD_binding_3"/>
    <property type="match status" value="1"/>
</dbReference>
<keyword evidence="5" id="KW-1185">Reference proteome</keyword>
<evidence type="ECO:0000256" key="2">
    <source>
        <dbReference type="ARBA" id="ARBA00022827"/>
    </source>
</evidence>
<dbReference type="PRINTS" id="PR00420">
    <property type="entry name" value="RNGMNOXGNASE"/>
</dbReference>
<evidence type="ECO:0000256" key="1">
    <source>
        <dbReference type="ARBA" id="ARBA00022630"/>
    </source>
</evidence>
<dbReference type="InterPro" id="IPR036188">
    <property type="entry name" value="FAD/NAD-bd_sf"/>
</dbReference>
<comment type="caution">
    <text evidence="4">The sequence shown here is derived from an EMBL/GenBank/DDBJ whole genome shotgun (WGS) entry which is preliminary data.</text>
</comment>
<accession>A0ABD3NJ80</accession>
<organism evidence="4 5">
    <name type="scientific">Cyclotella atomus</name>
    <dbReference type="NCBI Taxonomy" id="382360"/>
    <lineage>
        <taxon>Eukaryota</taxon>
        <taxon>Sar</taxon>
        <taxon>Stramenopiles</taxon>
        <taxon>Ochrophyta</taxon>
        <taxon>Bacillariophyta</taxon>
        <taxon>Coscinodiscophyceae</taxon>
        <taxon>Thalassiosirophycidae</taxon>
        <taxon>Stephanodiscales</taxon>
        <taxon>Stephanodiscaceae</taxon>
        <taxon>Cyclotella</taxon>
    </lineage>
</organism>
<evidence type="ECO:0000313" key="5">
    <source>
        <dbReference type="Proteomes" id="UP001530400"/>
    </source>
</evidence>
<dbReference type="AlphaFoldDB" id="A0ABD3NJ80"/>
<keyword evidence="2" id="KW-0274">FAD</keyword>
<dbReference type="Proteomes" id="UP001530400">
    <property type="component" value="Unassembled WGS sequence"/>
</dbReference>
<dbReference type="PANTHER" id="PTHR43004">
    <property type="entry name" value="TRK SYSTEM POTASSIUM UPTAKE PROTEIN"/>
    <property type="match status" value="1"/>
</dbReference>
<dbReference type="Gene3D" id="3.30.9.10">
    <property type="entry name" value="D-Amino Acid Oxidase, subunit A, domain 2"/>
    <property type="match status" value="1"/>
</dbReference>
<dbReference type="GO" id="GO:0016709">
    <property type="term" value="F:oxidoreductase activity, acting on paired donors, with incorporation or reduction of molecular oxygen, NAD(P)H as one donor, and incorporation of one atom of oxygen"/>
    <property type="evidence" value="ECO:0007669"/>
    <property type="project" value="UniProtKB-ARBA"/>
</dbReference>
<dbReference type="PANTHER" id="PTHR43004:SF6">
    <property type="entry name" value="FAD_NAD(P)-BINDING OXIDOREDUCTASE FAMILY PROTEIN"/>
    <property type="match status" value="1"/>
</dbReference>
<dbReference type="EMBL" id="JALLPJ020001119">
    <property type="protein sequence ID" value="KAL3776064.1"/>
    <property type="molecule type" value="Genomic_DNA"/>
</dbReference>
<dbReference type="InterPro" id="IPR050641">
    <property type="entry name" value="RIFMO-like"/>
</dbReference>
<evidence type="ECO:0000259" key="3">
    <source>
        <dbReference type="Pfam" id="PF01494"/>
    </source>
</evidence>
<gene>
    <name evidence="4" type="ORF">ACHAWO_003710</name>
</gene>
<name>A0ABD3NJ80_9STRA</name>